<feature type="domain" description="3'-5' exoribonuclease Rv2179c-like" evidence="1">
    <location>
        <begin position="7"/>
        <end position="173"/>
    </location>
</feature>
<sequence length="190" mass="21280">MTLKAPHIVLDLETRSTKPNAIGASIGAVAIGPDLQLLTSEFHIPLAQHMQFPRHEDSETMRWWSEQSQEARFASIMAAQTVLPGQAQRDFAAWVHSVADPEKVKVCGNGSVFDNVILRSLYDMFNQPPPWERRFDRDIRTILDLHPAAKDVGEFVGVKHIAVDDARHEAKQLVKALSPHQGLMGSWDAR</sequence>
<evidence type="ECO:0000313" key="3">
    <source>
        <dbReference type="Proteomes" id="UP001561046"/>
    </source>
</evidence>
<keyword evidence="2" id="KW-0540">Nuclease</keyword>
<dbReference type="InterPro" id="IPR012337">
    <property type="entry name" value="RNaseH-like_sf"/>
</dbReference>
<evidence type="ECO:0000259" key="1">
    <source>
        <dbReference type="Pfam" id="PF16473"/>
    </source>
</evidence>
<dbReference type="Pfam" id="PF16473">
    <property type="entry name" value="Rv2179c-like"/>
    <property type="match status" value="1"/>
</dbReference>
<accession>A0ABV3ZQB0</accession>
<evidence type="ECO:0000313" key="2">
    <source>
        <dbReference type="EMBL" id="MEX8191580.1"/>
    </source>
</evidence>
<keyword evidence="2" id="KW-0269">Exonuclease</keyword>
<organism evidence="2 3">
    <name type="scientific">Comamonas guangdongensis</name>
    <dbReference type="NCBI Taxonomy" id="510515"/>
    <lineage>
        <taxon>Bacteria</taxon>
        <taxon>Pseudomonadati</taxon>
        <taxon>Pseudomonadota</taxon>
        <taxon>Betaproteobacteria</taxon>
        <taxon>Burkholderiales</taxon>
        <taxon>Comamonadaceae</taxon>
        <taxon>Comamonas</taxon>
    </lineage>
</organism>
<proteinExistence type="predicted"/>
<dbReference type="EC" id="3.1.-.-" evidence="2"/>
<protein>
    <submittedName>
        <fullName evidence="2">3'-5' exonuclease</fullName>
        <ecNumber evidence="2">3.1.-.-</ecNumber>
    </submittedName>
</protein>
<dbReference type="Proteomes" id="UP001561046">
    <property type="component" value="Unassembled WGS sequence"/>
</dbReference>
<dbReference type="InterPro" id="IPR036397">
    <property type="entry name" value="RNaseH_sf"/>
</dbReference>
<dbReference type="Gene3D" id="3.30.420.10">
    <property type="entry name" value="Ribonuclease H-like superfamily/Ribonuclease H"/>
    <property type="match status" value="1"/>
</dbReference>
<dbReference type="InterPro" id="IPR033390">
    <property type="entry name" value="Rv2179c-like"/>
</dbReference>
<name>A0ABV3ZQB0_9BURK</name>
<comment type="caution">
    <text evidence="2">The sequence shown here is derived from an EMBL/GenBank/DDBJ whole genome shotgun (WGS) entry which is preliminary data.</text>
</comment>
<gene>
    <name evidence="2" type="ORF">AB6724_01860</name>
</gene>
<keyword evidence="3" id="KW-1185">Reference proteome</keyword>
<dbReference type="SUPFAM" id="SSF53098">
    <property type="entry name" value="Ribonuclease H-like"/>
    <property type="match status" value="1"/>
</dbReference>
<reference evidence="2 3" key="1">
    <citation type="journal article" date="2013" name="Int. J. Syst. Evol. Microbiol.">
        <title>Comamonas guangdongensis sp. nov., isolated from subterranean forest sediment, and emended description of the genus Comamonas.</title>
        <authorList>
            <person name="Zhang J."/>
            <person name="Wang Y."/>
            <person name="Zhou S."/>
            <person name="Wu C."/>
            <person name="He J."/>
            <person name="Li F."/>
        </authorList>
    </citation>
    <scope>NUCLEOTIDE SEQUENCE [LARGE SCALE GENOMIC DNA]</scope>
    <source>
        <strain evidence="2 3">CCTCC AB2011133</strain>
    </source>
</reference>
<dbReference type="EMBL" id="JBFYGN010000002">
    <property type="protein sequence ID" value="MEX8191580.1"/>
    <property type="molecule type" value="Genomic_DNA"/>
</dbReference>
<keyword evidence="2" id="KW-0378">Hydrolase</keyword>
<dbReference type="GO" id="GO:0004527">
    <property type="term" value="F:exonuclease activity"/>
    <property type="evidence" value="ECO:0007669"/>
    <property type="project" value="UniProtKB-KW"/>
</dbReference>
<dbReference type="RefSeq" id="WP_369336802.1">
    <property type="nucleotide sequence ID" value="NZ_JBFYGN010000002.1"/>
</dbReference>